<keyword evidence="10 13" id="KW-0067">ATP-binding</keyword>
<comment type="caution">
    <text evidence="14">The sequence shown here is derived from an EMBL/GenBank/DDBJ whole genome shotgun (WGS) entry which is preliminary data.</text>
</comment>
<keyword evidence="15" id="KW-1185">Reference proteome</keyword>
<evidence type="ECO:0000313" key="15">
    <source>
        <dbReference type="Proteomes" id="UP000003053"/>
    </source>
</evidence>
<comment type="pathway">
    <text evidence="2 13">Glycolipid biosynthesis; lipid IV(A) biosynthesis; lipid IV(A) from (3R)-3-hydroxytetradecanoyl-[acyl-carrier-protein] and UDP-N-acetyl-alpha-D-glucosamine: step 6/6.</text>
</comment>
<dbReference type="EC" id="2.7.1.130" evidence="3 13"/>
<organism evidence="14 15">
    <name type="scientific">Polaribacter irgensii 23-P</name>
    <dbReference type="NCBI Taxonomy" id="313594"/>
    <lineage>
        <taxon>Bacteria</taxon>
        <taxon>Pseudomonadati</taxon>
        <taxon>Bacteroidota</taxon>
        <taxon>Flavobacteriia</taxon>
        <taxon>Flavobacteriales</taxon>
        <taxon>Flavobacteriaceae</taxon>
    </lineage>
</organism>
<dbReference type="UniPathway" id="UPA00359">
    <property type="reaction ID" value="UER00482"/>
</dbReference>
<comment type="function">
    <text evidence="1 13">Transfers the gamma-phosphate of ATP to the 4'-position of a tetraacyldisaccharide 1-phosphate intermediate (termed DS-1-P) to form tetraacyldisaccharide 1,4'-bis-phosphate (lipid IVA).</text>
</comment>
<gene>
    <name evidence="13" type="primary">lpxK</name>
    <name evidence="14" type="ORF">PI23P_06985</name>
</gene>
<evidence type="ECO:0000256" key="4">
    <source>
        <dbReference type="ARBA" id="ARBA00016436"/>
    </source>
</evidence>
<name>A4BYV6_9FLAO</name>
<dbReference type="AlphaFoldDB" id="A4BYV6"/>
<dbReference type="HAMAP" id="MF_00409">
    <property type="entry name" value="LpxK"/>
    <property type="match status" value="1"/>
</dbReference>
<dbReference type="STRING" id="313594.PI23P_06985"/>
<dbReference type="OrthoDB" id="9766423at2"/>
<keyword evidence="8 13" id="KW-0547">Nucleotide-binding</keyword>
<dbReference type="Pfam" id="PF02606">
    <property type="entry name" value="LpxK"/>
    <property type="match status" value="1"/>
</dbReference>
<feature type="binding site" evidence="13">
    <location>
        <begin position="47"/>
        <end position="54"/>
    </location>
    <ligand>
        <name>ATP</name>
        <dbReference type="ChEBI" id="CHEBI:30616"/>
    </ligand>
</feature>
<evidence type="ECO:0000256" key="7">
    <source>
        <dbReference type="ARBA" id="ARBA00022679"/>
    </source>
</evidence>
<dbReference type="InterPro" id="IPR003758">
    <property type="entry name" value="LpxK"/>
</dbReference>
<evidence type="ECO:0000256" key="12">
    <source>
        <dbReference type="ARBA" id="ARBA00029757"/>
    </source>
</evidence>
<dbReference type="Proteomes" id="UP000003053">
    <property type="component" value="Unassembled WGS sequence"/>
</dbReference>
<sequence length="337" mass="38320">MKVFRFLLFPLAILYDFVTRVRNLFFDTGVFKRTAFDIPILIVGNLSLGGTGKTPQIEYLVRMLQEKYAVSILSRGYKRNTKGFILVNEGHSAQDVGDEPLQYYKKFKKIHVAVDANRVAGITKLMHSVKPEVLLLDDAFQHRKVQGSCVILLTKWDALFVDDYLVPSGNLRESQYGANRADIIVVTKCPKDLSLRQQEVIRLKLSSFQKRIFFTSISYASAILGSKAMSTSALKDFNVLLITGIANPIPLSAYLESLAVKFDHLKYGDHHHFSEKDIRSIQTKFNAMEAPKMILTTEKDYVRLVDVLAEISYLPIETSFLNKEGQAFEEYITPYLK</sequence>
<evidence type="ECO:0000256" key="13">
    <source>
        <dbReference type="HAMAP-Rule" id="MF_00409"/>
    </source>
</evidence>
<reference evidence="14 15" key="1">
    <citation type="submission" date="2006-02" db="EMBL/GenBank/DDBJ databases">
        <authorList>
            <person name="Murray A."/>
            <person name="Staley J."/>
            <person name="Ferriera S."/>
            <person name="Johnson J."/>
            <person name="Kravitz S."/>
            <person name="Halpern A."/>
            <person name="Remington K."/>
            <person name="Beeson K."/>
            <person name="Tran B."/>
            <person name="Rogers Y.-H."/>
            <person name="Friedman R."/>
            <person name="Venter J.C."/>
        </authorList>
    </citation>
    <scope>NUCLEOTIDE SEQUENCE [LARGE SCALE GENOMIC DNA]</scope>
    <source>
        <strain evidence="14 15">23-P</strain>
    </source>
</reference>
<keyword evidence="9 13" id="KW-0418">Kinase</keyword>
<evidence type="ECO:0000256" key="11">
    <source>
        <dbReference type="ARBA" id="ARBA00023098"/>
    </source>
</evidence>
<evidence type="ECO:0000256" key="2">
    <source>
        <dbReference type="ARBA" id="ARBA00004870"/>
    </source>
</evidence>
<comment type="similarity">
    <text evidence="13">Belongs to the LpxK family.</text>
</comment>
<evidence type="ECO:0000256" key="10">
    <source>
        <dbReference type="ARBA" id="ARBA00022840"/>
    </source>
</evidence>
<dbReference type="GO" id="GO:0005524">
    <property type="term" value="F:ATP binding"/>
    <property type="evidence" value="ECO:0007669"/>
    <property type="project" value="UniProtKB-UniRule"/>
</dbReference>
<dbReference type="GO" id="GO:0005886">
    <property type="term" value="C:plasma membrane"/>
    <property type="evidence" value="ECO:0007669"/>
    <property type="project" value="TreeGrafter"/>
</dbReference>
<dbReference type="GO" id="GO:0009029">
    <property type="term" value="F:lipid-A 4'-kinase activity"/>
    <property type="evidence" value="ECO:0007669"/>
    <property type="project" value="UniProtKB-UniRule"/>
</dbReference>
<dbReference type="EMBL" id="AAOG01000002">
    <property type="protein sequence ID" value="EAR12349.1"/>
    <property type="molecule type" value="Genomic_DNA"/>
</dbReference>
<dbReference type="PANTHER" id="PTHR42724">
    <property type="entry name" value="TETRAACYLDISACCHARIDE 4'-KINASE"/>
    <property type="match status" value="1"/>
</dbReference>
<comment type="catalytic activity">
    <reaction evidence="13">
        <text>a lipid A disaccharide + ATP = a lipid IVA + ADP + H(+)</text>
        <dbReference type="Rhea" id="RHEA:67840"/>
        <dbReference type="ChEBI" id="CHEBI:15378"/>
        <dbReference type="ChEBI" id="CHEBI:30616"/>
        <dbReference type="ChEBI" id="CHEBI:176343"/>
        <dbReference type="ChEBI" id="CHEBI:176425"/>
        <dbReference type="ChEBI" id="CHEBI:456216"/>
        <dbReference type="EC" id="2.7.1.130"/>
    </reaction>
</comment>
<keyword evidence="11 13" id="KW-0443">Lipid metabolism</keyword>
<evidence type="ECO:0000313" key="14">
    <source>
        <dbReference type="EMBL" id="EAR12349.1"/>
    </source>
</evidence>
<evidence type="ECO:0000256" key="3">
    <source>
        <dbReference type="ARBA" id="ARBA00012071"/>
    </source>
</evidence>
<evidence type="ECO:0000256" key="5">
    <source>
        <dbReference type="ARBA" id="ARBA00022516"/>
    </source>
</evidence>
<keyword evidence="6 13" id="KW-0441">Lipid A biosynthesis</keyword>
<proteinExistence type="inferred from homology"/>
<dbReference type="RefSeq" id="WP_004570017.1">
    <property type="nucleotide sequence ID" value="NZ_CH724148.1"/>
</dbReference>
<dbReference type="eggNOG" id="COG1663">
    <property type="taxonomic scope" value="Bacteria"/>
</dbReference>
<protein>
    <recommendedName>
        <fullName evidence="4 13">Tetraacyldisaccharide 4'-kinase</fullName>
        <ecNumber evidence="3 13">2.7.1.130</ecNumber>
    </recommendedName>
    <alternativeName>
        <fullName evidence="12 13">Lipid A 4'-kinase</fullName>
    </alternativeName>
</protein>
<keyword evidence="7 13" id="KW-0808">Transferase</keyword>
<evidence type="ECO:0000256" key="8">
    <source>
        <dbReference type="ARBA" id="ARBA00022741"/>
    </source>
</evidence>
<dbReference type="InterPro" id="IPR027417">
    <property type="entry name" value="P-loop_NTPase"/>
</dbReference>
<dbReference type="NCBIfam" id="TIGR00682">
    <property type="entry name" value="lpxK"/>
    <property type="match status" value="1"/>
</dbReference>
<dbReference type="GO" id="GO:0009245">
    <property type="term" value="P:lipid A biosynthetic process"/>
    <property type="evidence" value="ECO:0007669"/>
    <property type="project" value="UniProtKB-UniRule"/>
</dbReference>
<accession>A4BYV6</accession>
<dbReference type="PANTHER" id="PTHR42724:SF1">
    <property type="entry name" value="TETRAACYLDISACCHARIDE 4'-KINASE, MITOCHONDRIAL-RELATED"/>
    <property type="match status" value="1"/>
</dbReference>
<evidence type="ECO:0000256" key="6">
    <source>
        <dbReference type="ARBA" id="ARBA00022556"/>
    </source>
</evidence>
<dbReference type="SUPFAM" id="SSF52540">
    <property type="entry name" value="P-loop containing nucleoside triphosphate hydrolases"/>
    <property type="match status" value="1"/>
</dbReference>
<dbReference type="HOGENOM" id="CLU_038816_6_0_10"/>
<evidence type="ECO:0000256" key="1">
    <source>
        <dbReference type="ARBA" id="ARBA00002274"/>
    </source>
</evidence>
<keyword evidence="5 13" id="KW-0444">Lipid biosynthesis</keyword>
<evidence type="ECO:0000256" key="9">
    <source>
        <dbReference type="ARBA" id="ARBA00022777"/>
    </source>
</evidence>